<dbReference type="SUPFAM" id="SSF46689">
    <property type="entry name" value="Homeodomain-like"/>
    <property type="match status" value="1"/>
</dbReference>
<accession>A0AA36HTE6</accession>
<name>A0AA36HTE6_9DINO</name>
<protein>
    <recommendedName>
        <fullName evidence="1">Myb-like domain-containing protein</fullName>
    </recommendedName>
</protein>
<dbReference type="Proteomes" id="UP001178507">
    <property type="component" value="Unassembled WGS sequence"/>
</dbReference>
<evidence type="ECO:0000313" key="3">
    <source>
        <dbReference type="Proteomes" id="UP001178507"/>
    </source>
</evidence>
<organism evidence="2 3">
    <name type="scientific">Effrenium voratum</name>
    <dbReference type="NCBI Taxonomy" id="2562239"/>
    <lineage>
        <taxon>Eukaryota</taxon>
        <taxon>Sar</taxon>
        <taxon>Alveolata</taxon>
        <taxon>Dinophyceae</taxon>
        <taxon>Suessiales</taxon>
        <taxon>Symbiodiniaceae</taxon>
        <taxon>Effrenium</taxon>
    </lineage>
</organism>
<reference evidence="2" key="1">
    <citation type="submission" date="2023-08" db="EMBL/GenBank/DDBJ databases">
        <authorList>
            <person name="Chen Y."/>
            <person name="Shah S."/>
            <person name="Dougan E. K."/>
            <person name="Thang M."/>
            <person name="Chan C."/>
        </authorList>
    </citation>
    <scope>NUCLEOTIDE SEQUENCE</scope>
</reference>
<evidence type="ECO:0000313" key="2">
    <source>
        <dbReference type="EMBL" id="CAJ1375008.1"/>
    </source>
</evidence>
<dbReference type="EMBL" id="CAUJNA010000292">
    <property type="protein sequence ID" value="CAJ1375008.1"/>
    <property type="molecule type" value="Genomic_DNA"/>
</dbReference>
<gene>
    <name evidence="2" type="ORF">EVOR1521_LOCUS4391</name>
</gene>
<sequence length="282" mass="33393">MALALRALRPVRPRLAVGWPRVARRCFSDDDDPVPNHTKVSPRYFDFKAFRKSLKEKKESLSEAELREVRREYALPPPQGWTVLSFLERMKFGDGAEDVANLFENWKDFISMSPKDIMRIPDIAADQRRKLDRYITLFNHGLWPRVSEDEFQERFGGARLENEGKPWTPEEDERLLQLARPGEEGGYDVNFGDPWIYLSWELQRREEDVRQRYVELAVKPRERATRHEFAITKAARPLNMSRRFRMIPADLYIVPSEENFPLAQRTFRLPAAFTKYRKEDIF</sequence>
<proteinExistence type="predicted"/>
<feature type="domain" description="Myb-like" evidence="1">
    <location>
        <begin position="159"/>
        <end position="217"/>
    </location>
</feature>
<evidence type="ECO:0000259" key="1">
    <source>
        <dbReference type="PROSITE" id="PS50090"/>
    </source>
</evidence>
<comment type="caution">
    <text evidence="2">The sequence shown here is derived from an EMBL/GenBank/DDBJ whole genome shotgun (WGS) entry which is preliminary data.</text>
</comment>
<dbReference type="PROSITE" id="PS50090">
    <property type="entry name" value="MYB_LIKE"/>
    <property type="match status" value="1"/>
</dbReference>
<dbReference type="AlphaFoldDB" id="A0AA36HTE6"/>
<dbReference type="InterPro" id="IPR001005">
    <property type="entry name" value="SANT/Myb"/>
</dbReference>
<keyword evidence="3" id="KW-1185">Reference proteome</keyword>
<dbReference type="InterPro" id="IPR009057">
    <property type="entry name" value="Homeodomain-like_sf"/>
</dbReference>